<organism evidence="1 2">
    <name type="scientific">Enterocloster bolteae</name>
    <dbReference type="NCBI Taxonomy" id="208479"/>
    <lineage>
        <taxon>Bacteria</taxon>
        <taxon>Bacillati</taxon>
        <taxon>Bacillota</taxon>
        <taxon>Clostridia</taxon>
        <taxon>Lachnospirales</taxon>
        <taxon>Lachnospiraceae</taxon>
        <taxon>Enterocloster</taxon>
    </lineage>
</organism>
<dbReference type="AlphaFoldDB" id="A0A414AT67"/>
<evidence type="ECO:0000313" key="2">
    <source>
        <dbReference type="Proteomes" id="UP000283975"/>
    </source>
</evidence>
<name>A0A414AT67_9FIRM</name>
<dbReference type="Proteomes" id="UP000283975">
    <property type="component" value="Unassembled WGS sequence"/>
</dbReference>
<reference evidence="1 2" key="1">
    <citation type="submission" date="2018-08" db="EMBL/GenBank/DDBJ databases">
        <title>A genome reference for cultivated species of the human gut microbiota.</title>
        <authorList>
            <person name="Zou Y."/>
            <person name="Xue W."/>
            <person name="Luo G."/>
        </authorList>
    </citation>
    <scope>NUCLEOTIDE SEQUENCE [LARGE SCALE GENOMIC DNA]</scope>
    <source>
        <strain evidence="1 2">AM35-14</strain>
    </source>
</reference>
<dbReference type="Gene3D" id="2.40.50.230">
    <property type="entry name" value="Gp5 N-terminal domain"/>
    <property type="match status" value="1"/>
</dbReference>
<evidence type="ECO:0000313" key="1">
    <source>
        <dbReference type="EMBL" id="RHC54710.1"/>
    </source>
</evidence>
<dbReference type="EMBL" id="QSHZ01000020">
    <property type="protein sequence ID" value="RHC54710.1"/>
    <property type="molecule type" value="Genomic_DNA"/>
</dbReference>
<sequence length="136" mass="14836">MGLDISRIGNISTLDLEKGTAKVHYADTGNTTSDMPLFRFGDEFNPPNVGDQVIVIHLSNDSSSGVILGKFWDETEPPKIKQGYRKGFGEGAYETAQTGVYTLHADEIILEGKSGSMTLSQIIELEKRVTDLEGRG</sequence>
<comment type="caution">
    <text evidence="1">The sequence shown here is derived from an EMBL/GenBank/DDBJ whole genome shotgun (WGS) entry which is preliminary data.</text>
</comment>
<protein>
    <submittedName>
        <fullName evidence="1">Phage baseplate protein</fullName>
    </submittedName>
</protein>
<dbReference type="InterPro" id="IPR037026">
    <property type="entry name" value="Vgr_OB-fold_dom_sf"/>
</dbReference>
<accession>A0A414AT67</accession>
<gene>
    <name evidence="1" type="ORF">DW839_18625</name>
</gene>
<dbReference type="RefSeq" id="WP_002565356.1">
    <property type="nucleotide sequence ID" value="NZ_JAUUNS010000148.1"/>
</dbReference>
<proteinExistence type="predicted"/>